<keyword evidence="5" id="KW-0812">Transmembrane</keyword>
<dbReference type="PROSITE" id="PS50885">
    <property type="entry name" value="HAMP"/>
    <property type="match status" value="1"/>
</dbReference>
<dbReference type="InterPro" id="IPR003660">
    <property type="entry name" value="HAMP_dom"/>
</dbReference>
<dbReference type="InterPro" id="IPR024478">
    <property type="entry name" value="HlyB_4HB_MCP"/>
</dbReference>
<dbReference type="InterPro" id="IPR051310">
    <property type="entry name" value="MCP_chemotaxis"/>
</dbReference>
<dbReference type="InterPro" id="IPR004089">
    <property type="entry name" value="MCPsignal_dom"/>
</dbReference>
<dbReference type="SMART" id="SM00304">
    <property type="entry name" value="HAMP"/>
    <property type="match status" value="1"/>
</dbReference>
<dbReference type="Pfam" id="PF00672">
    <property type="entry name" value="HAMP"/>
    <property type="match status" value="1"/>
</dbReference>
<evidence type="ECO:0000259" key="7">
    <source>
        <dbReference type="PROSITE" id="PS50885"/>
    </source>
</evidence>
<dbReference type="InterPro" id="IPR047347">
    <property type="entry name" value="YvaQ-like_sensor"/>
</dbReference>
<comment type="caution">
    <text evidence="8">The sequence shown here is derived from an EMBL/GenBank/DDBJ whole genome shotgun (WGS) entry which is preliminary data.</text>
</comment>
<evidence type="ECO:0000256" key="5">
    <source>
        <dbReference type="SAM" id="Phobius"/>
    </source>
</evidence>
<dbReference type="InterPro" id="IPR004090">
    <property type="entry name" value="Chemotax_Me-accpt_rcpt"/>
</dbReference>
<dbReference type="Gene3D" id="1.10.287.950">
    <property type="entry name" value="Methyl-accepting chemotaxis protein"/>
    <property type="match status" value="1"/>
</dbReference>
<evidence type="ECO:0000259" key="6">
    <source>
        <dbReference type="PROSITE" id="PS50111"/>
    </source>
</evidence>
<reference evidence="9" key="1">
    <citation type="submission" date="2023-07" db="EMBL/GenBank/DDBJ databases">
        <title>Structural and functional analysis of rice phyllospheric bacteria for their antimicrobial properties and defense elicitation against blast disease.</title>
        <authorList>
            <person name="Sahu K.P."/>
            <person name="Asharani P."/>
            <person name="Kumar M."/>
            <person name="Reddy B."/>
            <person name="Kumar A."/>
        </authorList>
    </citation>
    <scope>NUCLEOTIDE SEQUENCE [LARGE SCALE GENOMIC DNA]</scope>
    <source>
        <strain evidence="9">OsEp_Plm_30P10</strain>
    </source>
</reference>
<evidence type="ECO:0000313" key="8">
    <source>
        <dbReference type="EMBL" id="MDZ7280100.1"/>
    </source>
</evidence>
<proteinExistence type="inferred from homology"/>
<dbReference type="RefSeq" id="WP_322543993.1">
    <property type="nucleotide sequence ID" value="NZ_JAOBTT010000002.1"/>
</dbReference>
<keyword evidence="1" id="KW-0145">Chemotaxis</keyword>
<gene>
    <name evidence="8" type="ORF">N4G40_17755</name>
</gene>
<keyword evidence="5" id="KW-0472">Membrane</keyword>
<dbReference type="Pfam" id="PF12729">
    <property type="entry name" value="4HB_MCP_1"/>
    <property type="match status" value="1"/>
</dbReference>
<feature type="domain" description="Methyl-accepting transducer" evidence="6">
    <location>
        <begin position="271"/>
        <end position="500"/>
    </location>
</feature>
<dbReference type="PANTHER" id="PTHR43531:SF5">
    <property type="entry name" value="METHYL-ACCEPTING CHEMOTAXIS PROTEIN III"/>
    <property type="match status" value="1"/>
</dbReference>
<sequence>MIQAFSRNVTLRTKLVVSSLVNIAMLLFLAALGLNSLKLADVGVNGIMQDDYPSISLSNQLIDEINVSIHQQALLLSPIDAAQRSAITSSLTRASQQISSLYKQLETITNDQESKDFLNVINGKRTAYLTHRDQFLRLLNGDNSQALAFYFNQLAKVQGDYTQAVEGFITLQEKQMQQSYAEFMTSYSATKIFMVVIFIAAVMLSAALAWLIIRSITLPLKNVIAFLSSVAEGDLRGAFYEKRRDEMGQLIDAIHHMQGKMSLIVSQIRQSAEHISGGASEIMSGTQDLAARTEEQASSVEQTAASVEEFTATISNTRNNTHFAADLSTKAETAVDQNVMMMNHVSGKMAEIHDSASRMSDIINLIDSIAFQTNILALNAAVEAARAGEHGRGFAVVAQEVRGLAQKTATSSREIRALIEESSTRIVDGRDSVTEANKLMSEMMLNVANMKEVLAQINQASSEQADGISQINIAISQIDITTQQNASLVEQSLAASSMLNEQANQMLESVSVFKLAPATAAAI</sequence>
<protein>
    <submittedName>
        <fullName evidence="8">Methyl-accepting chemotaxis protein</fullName>
    </submittedName>
</protein>
<dbReference type="CDD" id="cd06225">
    <property type="entry name" value="HAMP"/>
    <property type="match status" value="1"/>
</dbReference>
<dbReference type="PRINTS" id="PR00260">
    <property type="entry name" value="CHEMTRNSDUCR"/>
</dbReference>
<dbReference type="Pfam" id="PF00015">
    <property type="entry name" value="MCPsignal"/>
    <property type="match status" value="1"/>
</dbReference>
<evidence type="ECO:0000256" key="4">
    <source>
        <dbReference type="PROSITE-ProRule" id="PRU00284"/>
    </source>
</evidence>
<feature type="transmembrane region" description="Helical" evidence="5">
    <location>
        <begin position="15"/>
        <end position="34"/>
    </location>
</feature>
<dbReference type="Proteomes" id="UP001288620">
    <property type="component" value="Unassembled WGS sequence"/>
</dbReference>
<evidence type="ECO:0000313" key="9">
    <source>
        <dbReference type="Proteomes" id="UP001288620"/>
    </source>
</evidence>
<keyword evidence="9" id="KW-1185">Reference proteome</keyword>
<name>A0ABU5LJJ6_9GAMM</name>
<dbReference type="SMART" id="SM00283">
    <property type="entry name" value="MA"/>
    <property type="match status" value="1"/>
</dbReference>
<dbReference type="CDD" id="cd11386">
    <property type="entry name" value="MCP_signal"/>
    <property type="match status" value="1"/>
</dbReference>
<comment type="similarity">
    <text evidence="3">Belongs to the methyl-accepting chemotaxis (MCP) protein family.</text>
</comment>
<evidence type="ECO:0000256" key="1">
    <source>
        <dbReference type="ARBA" id="ARBA00022500"/>
    </source>
</evidence>
<dbReference type="PROSITE" id="PS50111">
    <property type="entry name" value="CHEMOTAXIS_TRANSDUC_2"/>
    <property type="match status" value="1"/>
</dbReference>
<keyword evidence="5" id="KW-1133">Transmembrane helix</keyword>
<organism evidence="8 9">
    <name type="scientific">Pantoea eucrina</name>
    <dbReference type="NCBI Taxonomy" id="472693"/>
    <lineage>
        <taxon>Bacteria</taxon>
        <taxon>Pseudomonadati</taxon>
        <taxon>Pseudomonadota</taxon>
        <taxon>Gammaproteobacteria</taxon>
        <taxon>Enterobacterales</taxon>
        <taxon>Erwiniaceae</taxon>
        <taxon>Pantoea</taxon>
    </lineage>
</organism>
<feature type="domain" description="HAMP" evidence="7">
    <location>
        <begin position="214"/>
        <end position="266"/>
    </location>
</feature>
<dbReference type="PANTHER" id="PTHR43531">
    <property type="entry name" value="PROTEIN ICFG"/>
    <property type="match status" value="1"/>
</dbReference>
<feature type="transmembrane region" description="Helical" evidence="5">
    <location>
        <begin position="192"/>
        <end position="213"/>
    </location>
</feature>
<dbReference type="EMBL" id="JAOBTT010000002">
    <property type="protein sequence ID" value="MDZ7280100.1"/>
    <property type="molecule type" value="Genomic_DNA"/>
</dbReference>
<keyword evidence="2 4" id="KW-0807">Transducer</keyword>
<accession>A0ABU5LJJ6</accession>
<dbReference type="SUPFAM" id="SSF58104">
    <property type="entry name" value="Methyl-accepting chemotaxis protein (MCP) signaling domain"/>
    <property type="match status" value="1"/>
</dbReference>
<evidence type="ECO:0000256" key="3">
    <source>
        <dbReference type="ARBA" id="ARBA00029447"/>
    </source>
</evidence>
<evidence type="ECO:0000256" key="2">
    <source>
        <dbReference type="ARBA" id="ARBA00023224"/>
    </source>
</evidence>
<dbReference type="CDD" id="cd19411">
    <property type="entry name" value="MCP2201-like_sensor"/>
    <property type="match status" value="1"/>
</dbReference>